<evidence type="ECO:0000256" key="2">
    <source>
        <dbReference type="ARBA" id="ARBA00009307"/>
    </source>
</evidence>
<dbReference type="FunFam" id="2.40.50.140:FF:000221">
    <property type="entry name" value="DNA-directed RNA polymerase III subunit"/>
    <property type="match status" value="1"/>
</dbReference>
<dbReference type="STRING" id="4829.A0A168MBL0"/>
<organism evidence="11">
    <name type="scientific">Absidia glauca</name>
    <name type="common">Pin mould</name>
    <dbReference type="NCBI Taxonomy" id="4829"/>
    <lineage>
        <taxon>Eukaryota</taxon>
        <taxon>Fungi</taxon>
        <taxon>Fungi incertae sedis</taxon>
        <taxon>Mucoromycota</taxon>
        <taxon>Mucoromycotina</taxon>
        <taxon>Mucoromycetes</taxon>
        <taxon>Mucorales</taxon>
        <taxon>Cunninghamellaceae</taxon>
        <taxon>Absidia</taxon>
    </lineage>
</organism>
<accession>A0A168MBL0</accession>
<dbReference type="InterPro" id="IPR005576">
    <property type="entry name" value="Rpb7-like_N"/>
</dbReference>
<dbReference type="GO" id="GO:0006384">
    <property type="term" value="P:transcription initiation at RNA polymerase III promoter"/>
    <property type="evidence" value="ECO:0007669"/>
    <property type="project" value="TreeGrafter"/>
</dbReference>
<protein>
    <recommendedName>
        <fullName evidence="6">DNA-directed RNA polymerase III subunit RPC8</fullName>
    </recommendedName>
    <alternativeName>
        <fullName evidence="7">DNA-directed RNA polymerase III subunit rpc8</fullName>
    </alternativeName>
    <alternativeName>
        <fullName evidence="8">RNA polymerase III subunit C25</fullName>
    </alternativeName>
</protein>
<dbReference type="SUPFAM" id="SSF88798">
    <property type="entry name" value="N-terminal, heterodimerisation domain of RBP7 (RpoE)"/>
    <property type="match status" value="1"/>
</dbReference>
<evidence type="ECO:0000313" key="12">
    <source>
        <dbReference type="Proteomes" id="UP000078561"/>
    </source>
</evidence>
<dbReference type="Gene3D" id="3.30.1490.120">
    <property type="entry name" value="RNA polymerase Rpb7-like, N-terminal domain"/>
    <property type="match status" value="1"/>
</dbReference>
<dbReference type="AlphaFoldDB" id="A0A168MBL0"/>
<evidence type="ECO:0000256" key="1">
    <source>
        <dbReference type="ARBA" id="ARBA00004123"/>
    </source>
</evidence>
<dbReference type="PANTHER" id="PTHR12709">
    <property type="entry name" value="DNA-DIRECTED RNA POLYMERASE II, III"/>
    <property type="match status" value="1"/>
</dbReference>
<dbReference type="Pfam" id="PF03876">
    <property type="entry name" value="SHS2_Rpb7-N"/>
    <property type="match status" value="1"/>
</dbReference>
<dbReference type="GO" id="GO:0005666">
    <property type="term" value="C:RNA polymerase III complex"/>
    <property type="evidence" value="ECO:0007669"/>
    <property type="project" value="TreeGrafter"/>
</dbReference>
<dbReference type="NCBIfam" id="TIGR00448">
    <property type="entry name" value="rpoE"/>
    <property type="match status" value="1"/>
</dbReference>
<dbReference type="OrthoDB" id="10256606at2759"/>
<dbReference type="FunCoup" id="A0A168MBL0">
    <property type="interactions" value="525"/>
</dbReference>
<comment type="subcellular location">
    <subcellularLocation>
        <location evidence="1">Nucleus</location>
    </subcellularLocation>
</comment>
<dbReference type="EMBL" id="LT552062">
    <property type="protein sequence ID" value="SAL98247.1"/>
    <property type="molecule type" value="Genomic_DNA"/>
</dbReference>
<dbReference type="InterPro" id="IPR004519">
    <property type="entry name" value="RNAP_E/RPC8"/>
</dbReference>
<feature type="domain" description="RNA polymerase Rpb7-like N-terminal" evidence="9">
    <location>
        <begin position="8"/>
        <end position="64"/>
    </location>
</feature>
<dbReference type="Gene3D" id="2.40.50.140">
    <property type="entry name" value="Nucleic acid-binding proteins"/>
    <property type="match status" value="1"/>
</dbReference>
<dbReference type="InParanoid" id="A0A168MBL0"/>
<dbReference type="InterPro" id="IPR012340">
    <property type="entry name" value="NA-bd_OB-fold"/>
</dbReference>
<evidence type="ECO:0000256" key="5">
    <source>
        <dbReference type="ARBA" id="ARBA00023242"/>
    </source>
</evidence>
<gene>
    <name evidence="11" type="primary">ABSGL_03776.1 scaffold 4673</name>
</gene>
<keyword evidence="4" id="KW-0804">Transcription</keyword>
<dbReference type="InterPro" id="IPR013238">
    <property type="entry name" value="RNA_pol_III_Rbc25"/>
</dbReference>
<dbReference type="PANTHER" id="PTHR12709:SF1">
    <property type="entry name" value="DNA-DIRECTED RNA POLYMERASE III SUBUNIT RPC8"/>
    <property type="match status" value="1"/>
</dbReference>
<dbReference type="SUPFAM" id="SSF50249">
    <property type="entry name" value="Nucleic acid-binding proteins"/>
    <property type="match status" value="1"/>
</dbReference>
<dbReference type="FunFam" id="3.30.1490.120:FF:000002">
    <property type="entry name" value="DNA-directed RNA polymerase III subunit RPC8"/>
    <property type="match status" value="1"/>
</dbReference>
<sequence>MFVLAEIEDTVKIVPNDFGKSDNDAITDALNEKFANKVVQEVGLCVCVYDILTTSEGFILYGDGCSYIKVTFRLTVFRPFVGEVLTGRIKSCSPSGVRVSMGFFDDIHIPGATLQVGSEFDPAEQVWVWNYDGEKMYMDIDEPIRFRVLREIFTDATPTHHTPSNTATGRRQSVADVSASNDLAANSTKIPPYALTCTIQEDGLGLLSWWGS</sequence>
<evidence type="ECO:0000259" key="9">
    <source>
        <dbReference type="Pfam" id="PF03876"/>
    </source>
</evidence>
<dbReference type="Proteomes" id="UP000078561">
    <property type="component" value="Unassembled WGS sequence"/>
</dbReference>
<name>A0A168MBL0_ABSGL</name>
<evidence type="ECO:0000313" key="11">
    <source>
        <dbReference type="EMBL" id="SAL98247.1"/>
    </source>
</evidence>
<dbReference type="GO" id="GO:0003677">
    <property type="term" value="F:DNA binding"/>
    <property type="evidence" value="ECO:0007669"/>
    <property type="project" value="InterPro"/>
</dbReference>
<keyword evidence="3" id="KW-0240">DNA-directed RNA polymerase</keyword>
<evidence type="ECO:0000256" key="4">
    <source>
        <dbReference type="ARBA" id="ARBA00023163"/>
    </source>
</evidence>
<evidence type="ECO:0000256" key="6">
    <source>
        <dbReference type="ARBA" id="ARBA00072526"/>
    </source>
</evidence>
<keyword evidence="12" id="KW-1185">Reference proteome</keyword>
<keyword evidence="5" id="KW-0539">Nucleus</keyword>
<evidence type="ECO:0000256" key="7">
    <source>
        <dbReference type="ARBA" id="ARBA00073027"/>
    </source>
</evidence>
<reference evidence="11" key="1">
    <citation type="submission" date="2016-04" db="EMBL/GenBank/DDBJ databases">
        <authorList>
            <person name="Evans L.H."/>
            <person name="Alamgir A."/>
            <person name="Owens N."/>
            <person name="Weber N.D."/>
            <person name="Virtaneva K."/>
            <person name="Barbian K."/>
            <person name="Babar A."/>
            <person name="Rosenke K."/>
        </authorList>
    </citation>
    <scope>NUCLEOTIDE SEQUENCE [LARGE SCALE GENOMIC DNA]</scope>
    <source>
        <strain evidence="11">CBS 101.48</strain>
    </source>
</reference>
<evidence type="ECO:0000256" key="3">
    <source>
        <dbReference type="ARBA" id="ARBA00022478"/>
    </source>
</evidence>
<dbReference type="GO" id="GO:0003899">
    <property type="term" value="F:DNA-directed RNA polymerase activity"/>
    <property type="evidence" value="ECO:0007669"/>
    <property type="project" value="InterPro"/>
</dbReference>
<dbReference type="InterPro" id="IPR036898">
    <property type="entry name" value="RNA_pol_Rpb7-like_N_sf"/>
</dbReference>
<evidence type="ECO:0000256" key="8">
    <source>
        <dbReference type="ARBA" id="ARBA00077605"/>
    </source>
</evidence>
<evidence type="ECO:0000259" key="10">
    <source>
        <dbReference type="Pfam" id="PF08292"/>
    </source>
</evidence>
<dbReference type="Pfam" id="PF08292">
    <property type="entry name" value="RNA_pol_Rbc25"/>
    <property type="match status" value="1"/>
</dbReference>
<proteinExistence type="inferred from homology"/>
<dbReference type="OMA" id="LGPTLWW"/>
<dbReference type="CDD" id="cd04330">
    <property type="entry name" value="RNAP_III_Rpc25_N"/>
    <property type="match status" value="1"/>
</dbReference>
<feature type="domain" description="RNA polymerase III subunit Rpc25" evidence="10">
    <location>
        <begin position="83"/>
        <end position="210"/>
    </location>
</feature>
<comment type="similarity">
    <text evidence="2">Belongs to the eukaryotic RPB7/RPC8 RNA polymerase subunit family.</text>
</comment>
<dbReference type="InterPro" id="IPR045113">
    <property type="entry name" value="Rpb7-like"/>
</dbReference>